<comment type="caution">
    <text evidence="6">The sequence shown here is derived from an EMBL/GenBank/DDBJ whole genome shotgun (WGS) entry which is preliminary data.</text>
</comment>
<dbReference type="PANTHER" id="PTHR43046:SF12">
    <property type="entry name" value="GDP-MANNOSE MANNOSYL HYDROLASE"/>
    <property type="match status" value="1"/>
</dbReference>
<dbReference type="CDD" id="cd04685">
    <property type="entry name" value="NUDIX_Hydrolase"/>
    <property type="match status" value="1"/>
</dbReference>
<evidence type="ECO:0000313" key="6">
    <source>
        <dbReference type="EMBL" id="MEW9267393.1"/>
    </source>
</evidence>
<feature type="region of interest" description="Disordered" evidence="4">
    <location>
        <begin position="1"/>
        <end position="21"/>
    </location>
</feature>
<protein>
    <submittedName>
        <fullName evidence="6">NUDIX domain-containing protein</fullName>
    </submittedName>
</protein>
<name>A0ABV3PCM7_9ACTN</name>
<sequence>MTTPEPDLLGPEWGHGPDGVRTRSASRVVVLDDAGRVLLLRGSDPTRPGTDWWFTVGGGREPGEDPRTAAARELREETGLDVDPAELDGPVWSRTAHFPFLGAQCRQTEEFFVHRVAEGFEVDRTGWTDLERASVSESRWWVPAELAGSGAVFYPVDLPRLVGELPALWTGPPLPIT</sequence>
<dbReference type="PROSITE" id="PS00893">
    <property type="entry name" value="NUDIX_BOX"/>
    <property type="match status" value="1"/>
</dbReference>
<dbReference type="Proteomes" id="UP001555826">
    <property type="component" value="Unassembled WGS sequence"/>
</dbReference>
<dbReference type="Gene3D" id="3.90.79.10">
    <property type="entry name" value="Nucleoside Triphosphate Pyrophosphohydrolase"/>
    <property type="match status" value="1"/>
</dbReference>
<dbReference type="InterPro" id="IPR015797">
    <property type="entry name" value="NUDIX_hydrolase-like_dom_sf"/>
</dbReference>
<dbReference type="InterPro" id="IPR020084">
    <property type="entry name" value="NUDIX_hydrolase_CS"/>
</dbReference>
<gene>
    <name evidence="6" type="ORF">AB1207_21830</name>
</gene>
<dbReference type="EMBL" id="JBFNQN010000017">
    <property type="protein sequence ID" value="MEW9267393.1"/>
    <property type="molecule type" value="Genomic_DNA"/>
</dbReference>
<feature type="domain" description="Nudix hydrolase" evidence="5">
    <location>
        <begin position="21"/>
        <end position="164"/>
    </location>
</feature>
<keyword evidence="7" id="KW-1185">Reference proteome</keyword>
<dbReference type="RefSeq" id="WP_367640703.1">
    <property type="nucleotide sequence ID" value="NZ_JBFNQN010000017.1"/>
</dbReference>
<dbReference type="PROSITE" id="PS51462">
    <property type="entry name" value="NUDIX"/>
    <property type="match status" value="1"/>
</dbReference>
<dbReference type="InterPro" id="IPR000086">
    <property type="entry name" value="NUDIX_hydrolase_dom"/>
</dbReference>
<keyword evidence="3" id="KW-0460">Magnesium</keyword>
<dbReference type="SUPFAM" id="SSF55811">
    <property type="entry name" value="Nudix"/>
    <property type="match status" value="1"/>
</dbReference>
<evidence type="ECO:0000256" key="4">
    <source>
        <dbReference type="SAM" id="MobiDB-lite"/>
    </source>
</evidence>
<dbReference type="Pfam" id="PF00293">
    <property type="entry name" value="NUDIX"/>
    <property type="match status" value="1"/>
</dbReference>
<organism evidence="6 7">
    <name type="scientific">Kineococcus endophyticus</name>
    <dbReference type="NCBI Taxonomy" id="1181883"/>
    <lineage>
        <taxon>Bacteria</taxon>
        <taxon>Bacillati</taxon>
        <taxon>Actinomycetota</taxon>
        <taxon>Actinomycetes</taxon>
        <taxon>Kineosporiales</taxon>
        <taxon>Kineosporiaceae</taxon>
        <taxon>Kineococcus</taxon>
    </lineage>
</organism>
<evidence type="ECO:0000259" key="5">
    <source>
        <dbReference type="PROSITE" id="PS51462"/>
    </source>
</evidence>
<comment type="cofactor">
    <cofactor evidence="1">
        <name>Mg(2+)</name>
        <dbReference type="ChEBI" id="CHEBI:18420"/>
    </cofactor>
</comment>
<reference evidence="6 7" key="1">
    <citation type="submission" date="2024-07" db="EMBL/GenBank/DDBJ databases">
        <authorList>
            <person name="Thanompreechachai J."/>
            <person name="Duangmal K."/>
        </authorList>
    </citation>
    <scope>NUCLEOTIDE SEQUENCE [LARGE SCALE GENOMIC DNA]</scope>
    <source>
        <strain evidence="6 7">KCTC 19886</strain>
    </source>
</reference>
<accession>A0ABV3PCM7</accession>
<evidence type="ECO:0000256" key="1">
    <source>
        <dbReference type="ARBA" id="ARBA00001946"/>
    </source>
</evidence>
<dbReference type="PANTHER" id="PTHR43046">
    <property type="entry name" value="GDP-MANNOSE MANNOSYL HYDROLASE"/>
    <property type="match status" value="1"/>
</dbReference>
<keyword evidence="2" id="KW-0378">Hydrolase</keyword>
<evidence type="ECO:0000256" key="3">
    <source>
        <dbReference type="ARBA" id="ARBA00022842"/>
    </source>
</evidence>
<proteinExistence type="predicted"/>
<evidence type="ECO:0000256" key="2">
    <source>
        <dbReference type="ARBA" id="ARBA00022801"/>
    </source>
</evidence>
<evidence type="ECO:0000313" key="7">
    <source>
        <dbReference type="Proteomes" id="UP001555826"/>
    </source>
</evidence>